<dbReference type="GO" id="GO:0016020">
    <property type="term" value="C:membrane"/>
    <property type="evidence" value="ECO:0007669"/>
    <property type="project" value="UniProtKB-SubCell"/>
</dbReference>
<evidence type="ECO:0000256" key="3">
    <source>
        <dbReference type="ARBA" id="ARBA00022989"/>
    </source>
</evidence>
<comment type="caution">
    <text evidence="8">The sequence shown here is derived from an EMBL/GenBank/DDBJ whole genome shotgun (WGS) entry which is preliminary data.</text>
</comment>
<evidence type="ECO:0000256" key="6">
    <source>
        <dbReference type="SAM" id="Phobius"/>
    </source>
</evidence>
<comment type="similarity">
    <text evidence="5">Belongs to the SAT4 family.</text>
</comment>
<feature type="transmembrane region" description="Helical" evidence="6">
    <location>
        <begin position="22"/>
        <end position="45"/>
    </location>
</feature>
<organism evidence="8 9">
    <name type="scientific">Byssochlamys spectabilis</name>
    <name type="common">Paecilomyces variotii</name>
    <dbReference type="NCBI Taxonomy" id="264951"/>
    <lineage>
        <taxon>Eukaryota</taxon>
        <taxon>Fungi</taxon>
        <taxon>Dikarya</taxon>
        <taxon>Ascomycota</taxon>
        <taxon>Pezizomycotina</taxon>
        <taxon>Eurotiomycetes</taxon>
        <taxon>Eurotiomycetidae</taxon>
        <taxon>Eurotiales</taxon>
        <taxon>Thermoascaceae</taxon>
        <taxon>Paecilomyces</taxon>
    </lineage>
</organism>
<dbReference type="RefSeq" id="XP_028483827.1">
    <property type="nucleotide sequence ID" value="XM_028627341.1"/>
</dbReference>
<feature type="transmembrane region" description="Helical" evidence="6">
    <location>
        <begin position="57"/>
        <end position="77"/>
    </location>
</feature>
<feature type="transmembrane region" description="Helical" evidence="6">
    <location>
        <begin position="216"/>
        <end position="238"/>
    </location>
</feature>
<dbReference type="GeneID" id="39596618"/>
<name>A0A443HQT1_BYSSP</name>
<gene>
    <name evidence="8" type="ORF">C8Q69DRAFT_319043</name>
</gene>
<dbReference type="STRING" id="264951.A0A443HQT1"/>
<protein>
    <recommendedName>
        <fullName evidence="7">Rhodopsin domain-containing protein</fullName>
    </recommendedName>
</protein>
<feature type="transmembrane region" description="Helical" evidence="6">
    <location>
        <begin position="178"/>
        <end position="204"/>
    </location>
</feature>
<evidence type="ECO:0000313" key="8">
    <source>
        <dbReference type="EMBL" id="RWQ94182.1"/>
    </source>
</evidence>
<feature type="transmembrane region" description="Helical" evidence="6">
    <location>
        <begin position="250"/>
        <end position="273"/>
    </location>
</feature>
<dbReference type="InterPro" id="IPR052337">
    <property type="entry name" value="SAT4-like"/>
</dbReference>
<evidence type="ECO:0000259" key="7">
    <source>
        <dbReference type="Pfam" id="PF20684"/>
    </source>
</evidence>
<feature type="transmembrane region" description="Helical" evidence="6">
    <location>
        <begin position="137"/>
        <end position="166"/>
    </location>
</feature>
<dbReference type="PANTHER" id="PTHR33048">
    <property type="entry name" value="PTH11-LIKE INTEGRAL MEMBRANE PROTEIN (AFU_ORTHOLOGUE AFUA_5G11245)"/>
    <property type="match status" value="1"/>
</dbReference>
<proteinExistence type="inferred from homology"/>
<keyword evidence="4 6" id="KW-0472">Membrane</keyword>
<evidence type="ECO:0000256" key="5">
    <source>
        <dbReference type="ARBA" id="ARBA00038359"/>
    </source>
</evidence>
<evidence type="ECO:0000256" key="2">
    <source>
        <dbReference type="ARBA" id="ARBA00022692"/>
    </source>
</evidence>
<keyword evidence="2 6" id="KW-0812">Transmembrane</keyword>
<dbReference type="EMBL" id="RCNU01000008">
    <property type="protein sequence ID" value="RWQ94182.1"/>
    <property type="molecule type" value="Genomic_DNA"/>
</dbReference>
<keyword evidence="9" id="KW-1185">Reference proteome</keyword>
<dbReference type="InterPro" id="IPR049326">
    <property type="entry name" value="Rhodopsin_dom_fungi"/>
</dbReference>
<feature type="transmembrane region" description="Helical" evidence="6">
    <location>
        <begin position="97"/>
        <end position="116"/>
    </location>
</feature>
<dbReference type="Proteomes" id="UP000283841">
    <property type="component" value="Unassembled WGS sequence"/>
</dbReference>
<dbReference type="AlphaFoldDB" id="A0A443HQT1"/>
<evidence type="ECO:0000313" key="9">
    <source>
        <dbReference type="Proteomes" id="UP000283841"/>
    </source>
</evidence>
<evidence type="ECO:0000256" key="4">
    <source>
        <dbReference type="ARBA" id="ARBA00023136"/>
    </source>
</evidence>
<dbReference type="Pfam" id="PF20684">
    <property type="entry name" value="Fung_rhodopsin"/>
    <property type="match status" value="1"/>
</dbReference>
<accession>A0A443HQT1</accession>
<evidence type="ECO:0000256" key="1">
    <source>
        <dbReference type="ARBA" id="ARBA00004141"/>
    </source>
</evidence>
<keyword evidence="3 6" id="KW-1133">Transmembrane helix</keyword>
<dbReference type="PANTHER" id="PTHR33048:SF57">
    <property type="entry name" value="INTEGRAL MEMBRANE PROTEIN-RELATED"/>
    <property type="match status" value="1"/>
</dbReference>
<feature type="domain" description="Rhodopsin" evidence="7">
    <location>
        <begin position="41"/>
        <end position="279"/>
    </location>
</feature>
<reference evidence="8 9" key="1">
    <citation type="journal article" date="2018" name="Front. Microbiol.">
        <title>Genomic and genetic insights into a cosmopolitan fungus, Paecilomyces variotii (Eurotiales).</title>
        <authorList>
            <person name="Urquhart A.S."/>
            <person name="Mondo S.J."/>
            <person name="Makela M.R."/>
            <person name="Hane J.K."/>
            <person name="Wiebenga A."/>
            <person name="He G."/>
            <person name="Mihaltcheva S."/>
            <person name="Pangilinan J."/>
            <person name="Lipzen A."/>
            <person name="Barry K."/>
            <person name="de Vries R.P."/>
            <person name="Grigoriev I.V."/>
            <person name="Idnurm A."/>
        </authorList>
    </citation>
    <scope>NUCLEOTIDE SEQUENCE [LARGE SCALE GENOMIC DNA]</scope>
    <source>
        <strain evidence="8 9">CBS 101075</strain>
    </source>
</reference>
<sequence>MAMASGVAQHTDYSNSTSSKGAVVIIITVIFSALSFLFVGLRLWARRLRRSTLTVNDFMIMAALVFQVGEMAVLILGTRSGGIGYHASMLSSNKMSYLMKIYMAVEPLWISSNSCARISMIHLYITTFPSRRFLVTAYTVAALVVACWVSTIIRMCLLCSPLAYIWDKSIQGGHCINIRASWISVSIIDLVLNAIILIIPIPMLRHLRLPGTKKMALGSVFLFGSAVCVIAALRIVSIAQLNTADMSYSIVYHAIWSALEPCLSIIAACLPVLQPILSKPIRRQSCYGLSTESNTESGTLSQTHLRSHHRIASIEVRNNAFRPLTANTGIFPPPTNICSVQPKQDIDSEANSMFQRQMENLQGILVTQDWDVRTLKEADSPRTR</sequence>
<comment type="subcellular location">
    <subcellularLocation>
        <location evidence="1">Membrane</location>
        <topology evidence="1">Multi-pass membrane protein</topology>
    </subcellularLocation>
</comment>
<dbReference type="VEuPathDB" id="FungiDB:C8Q69DRAFT_319043"/>